<dbReference type="InterPro" id="IPR040256">
    <property type="entry name" value="At4g02000-like"/>
</dbReference>
<feature type="compositionally biased region" description="Basic and acidic residues" evidence="1">
    <location>
        <begin position="341"/>
        <end position="351"/>
    </location>
</feature>
<evidence type="ECO:0000256" key="1">
    <source>
        <dbReference type="SAM" id="MobiDB-lite"/>
    </source>
</evidence>
<dbReference type="InterPro" id="IPR025558">
    <property type="entry name" value="DUF4283"/>
</dbReference>
<dbReference type="PANTHER" id="PTHR31286">
    <property type="entry name" value="GLYCINE-RICH CELL WALL STRUCTURAL PROTEIN 1.8-LIKE"/>
    <property type="match status" value="1"/>
</dbReference>
<feature type="domain" description="DUF4283" evidence="2">
    <location>
        <begin position="81"/>
        <end position="165"/>
    </location>
</feature>
<comment type="caution">
    <text evidence="3">The sequence shown here is derived from an EMBL/GenBank/DDBJ whole genome shotgun (WGS) entry which is preliminary data.</text>
</comment>
<gene>
    <name evidence="3" type="ORF">KY290_036529</name>
</gene>
<feature type="region of interest" description="Disordered" evidence="1">
    <location>
        <begin position="294"/>
        <end position="371"/>
    </location>
</feature>
<keyword evidence="4" id="KW-1185">Reference proteome</keyword>
<sequence length="371" mass="43389">MTRGSEKQPNNQHNVQNLNNVKQDIVPEPAPFTIVKSFAARLRYNQSKNEIPIELDNPIHTKRQGLPAMLIKEDDYNIKLAESCKYTLVGKFTNTMPKVDLIRRSFIRQTQLSRGVKIAHFISRHVFIDLDNEFDYVTVWTKQRMTIEGQLMRIQAWNPDFKPEEETPLVPIWIALRELPWHCYNKVLLTAILSYIGKVLYLDSPSSQKTRGSMARVKVQVDLTKERPPHVWVGFKNSDPNKGRWQKIQYEGIPDYCLYCKHQGKMDNRNDKPDETSGQTQGKKNFIGQQQGVDNQIHPPQEQETADQEELWQVQKRKQNRNQEQPTPRRAWRPVSPQHRGTKDNRQHDETPSETQEYNDNNNVEEGIINK</sequence>
<feature type="compositionally biased region" description="Polar residues" evidence="1">
    <location>
        <begin position="353"/>
        <end position="364"/>
    </location>
</feature>
<protein>
    <recommendedName>
        <fullName evidence="2">DUF4283 domain-containing protein</fullName>
    </recommendedName>
</protein>
<dbReference type="Proteomes" id="UP000826656">
    <property type="component" value="Unassembled WGS sequence"/>
</dbReference>
<organism evidence="3 4">
    <name type="scientific">Solanum tuberosum</name>
    <name type="common">Potato</name>
    <dbReference type="NCBI Taxonomy" id="4113"/>
    <lineage>
        <taxon>Eukaryota</taxon>
        <taxon>Viridiplantae</taxon>
        <taxon>Streptophyta</taxon>
        <taxon>Embryophyta</taxon>
        <taxon>Tracheophyta</taxon>
        <taxon>Spermatophyta</taxon>
        <taxon>Magnoliopsida</taxon>
        <taxon>eudicotyledons</taxon>
        <taxon>Gunneridae</taxon>
        <taxon>Pentapetalae</taxon>
        <taxon>asterids</taxon>
        <taxon>lamiids</taxon>
        <taxon>Solanales</taxon>
        <taxon>Solanaceae</taxon>
        <taxon>Solanoideae</taxon>
        <taxon>Solaneae</taxon>
        <taxon>Solanum</taxon>
    </lineage>
</organism>
<evidence type="ECO:0000313" key="4">
    <source>
        <dbReference type="Proteomes" id="UP000826656"/>
    </source>
</evidence>
<reference evidence="3 4" key="1">
    <citation type="journal article" date="2021" name="bioRxiv">
        <title>Chromosome-scale and haplotype-resolved genome assembly of a tetraploid potato cultivar.</title>
        <authorList>
            <person name="Sun H."/>
            <person name="Jiao W.-B."/>
            <person name="Krause K."/>
            <person name="Campoy J.A."/>
            <person name="Goel M."/>
            <person name="Folz-Donahue K."/>
            <person name="Kukat C."/>
            <person name="Huettel B."/>
            <person name="Schneeberger K."/>
        </authorList>
    </citation>
    <scope>NUCLEOTIDE SEQUENCE [LARGE SCALE GENOMIC DNA]</scope>
    <source>
        <strain evidence="3">SolTubOtavaFocal</strain>
        <tissue evidence="3">Leaves</tissue>
    </source>
</reference>
<accession>A0ABQ7TUR3</accession>
<dbReference type="EMBL" id="JAIVGD010000028">
    <property type="protein sequence ID" value="KAH0737824.1"/>
    <property type="molecule type" value="Genomic_DNA"/>
</dbReference>
<evidence type="ECO:0000313" key="3">
    <source>
        <dbReference type="EMBL" id="KAH0737824.1"/>
    </source>
</evidence>
<evidence type="ECO:0000259" key="2">
    <source>
        <dbReference type="Pfam" id="PF14111"/>
    </source>
</evidence>
<dbReference type="Pfam" id="PF14111">
    <property type="entry name" value="DUF4283"/>
    <property type="match status" value="1"/>
</dbReference>
<name>A0ABQ7TUR3_SOLTU</name>
<proteinExistence type="predicted"/>
<dbReference type="PANTHER" id="PTHR31286:SF177">
    <property type="entry name" value="ENDONUCLEASE_EXONUCLEASE_PHOSPHATASE"/>
    <property type="match status" value="1"/>
</dbReference>